<evidence type="ECO:0000313" key="2">
    <source>
        <dbReference type="Proteomes" id="UP000179467"/>
    </source>
</evidence>
<protein>
    <submittedName>
        <fullName evidence="1">Formyl-coenzyme A transferase</fullName>
        <ecNumber evidence="1">2.8.3.16</ecNumber>
    </submittedName>
</protein>
<dbReference type="Pfam" id="PF02515">
    <property type="entry name" value="CoA_transf_3"/>
    <property type="match status" value="2"/>
</dbReference>
<dbReference type="SUPFAM" id="SSF89796">
    <property type="entry name" value="CoA-transferase family III (CaiB/BaiF)"/>
    <property type="match status" value="2"/>
</dbReference>
<dbReference type="GO" id="GO:0033608">
    <property type="term" value="F:formyl-CoA transferase activity"/>
    <property type="evidence" value="ECO:0007669"/>
    <property type="project" value="UniProtKB-EC"/>
</dbReference>
<dbReference type="InterPro" id="IPR023606">
    <property type="entry name" value="CoA-Trfase_III_dom_1_sf"/>
</dbReference>
<dbReference type="Gene3D" id="3.40.50.10540">
    <property type="entry name" value="Crotonobetainyl-coa:carnitine coa-transferase, domain 1"/>
    <property type="match status" value="4"/>
</dbReference>
<organism evidence="1 2">
    <name type="scientific">Edaphosphingomonas haloaromaticamans</name>
    <dbReference type="NCBI Taxonomy" id="653954"/>
    <lineage>
        <taxon>Bacteria</taxon>
        <taxon>Pseudomonadati</taxon>
        <taxon>Pseudomonadota</taxon>
        <taxon>Alphaproteobacteria</taxon>
        <taxon>Sphingomonadales</taxon>
        <taxon>Rhizorhabdaceae</taxon>
        <taxon>Edaphosphingomonas</taxon>
    </lineage>
</organism>
<name>A0A1S1HKV4_9SPHN</name>
<sequence>MAGVLDGLKVLDLSWGVAGPMTAMLLADHGAEVTRIERPQGDPFGQLLGYKVWNRGKRSAVFDLKDVDDHALFLKLAANADVLIESFAPGVTKRLGIDHEALAAINPRLIYCSITAYGEGTPDQDRKGYDALVAARVGLQYEQRGHPEGAVWHMTGRENPFIDAAEIDPEWLQGANREGPLFVASPWPSLGAFFSASTGIAAALFARTRTGRGQKVSTSLQQGAMACASGVWQRMEEPDAPGFNTWILSSKSPKGHFRCKDGRWVHNWVPNPRFILSASAGETLNATPDLTVQNDPDRFGIGPEELLVMAHYQPLLQDAIAKFSAAEWVEAARIAEMTMQECRPLEESLTDPLLIDDRCVTTVNDPDLGPINQVGITYRLSNSQGEVKGPAHARGADTKAVKDEAAALPDPVRQPVDTTPGDPPLKGIRVLDLGLAIAGPFGCQLLADLGAEVIKINALWDTYWHRNHIAYMANRGKSSIALMLKHPKAMAILKDLIASADVVQHNMRYDAAQRLGLDYETLSKEFPRLIYCHTRGFEKGPRMGLPGNDQTGACLSGIQHEDGAVAAGGRPIWSLTSLGDTGNGFLSAIGILNALMEREKTGRGQFVDTSIVNACLLNTSYAVAKPDGAAVPRLRLDKDQTGYSAHYRLYQAADGWVQVAAITDAEKQAFDGLAGGDPVAFFAGRAVADALAALAAAGVPAELSDDTASLRLFDDPVLRQRKWTTDYHDPAVGKLEQIGLTYELSGTPGVIQGPPLIVGRDTAKILETLGYDDAGIDALAAEGAIACDPPRATQQQMRSPWQ</sequence>
<proteinExistence type="predicted"/>
<gene>
    <name evidence="1" type="primary">frc_6</name>
    <name evidence="1" type="ORF">BHE75_03175</name>
</gene>
<dbReference type="InterPro" id="IPR003673">
    <property type="entry name" value="CoA-Trfase_fam_III"/>
</dbReference>
<dbReference type="OrthoDB" id="7208981at2"/>
<reference evidence="1 2" key="1">
    <citation type="submission" date="2016-09" db="EMBL/GenBank/DDBJ databases">
        <title>Metabolic pathway, cell adaptation mechanisms and a novel monoxygenase revealed through proteogenomic-transcription analysis of a Sphingomonas haloaromaticamans strain degrading the fungicide ortho-phenylphenol.</title>
        <authorList>
            <person name="Perruchon C."/>
            <person name="Papadopoulou E.S."/>
            <person name="Rousidou C."/>
            <person name="Vasileiadis S."/>
            <person name="Tanou G."/>
            <person name="Amoutzias G."/>
            <person name="Molassiotis A."/>
            <person name="Karpouzas D.G."/>
        </authorList>
    </citation>
    <scope>NUCLEOTIDE SEQUENCE [LARGE SCALE GENOMIC DNA]</scope>
    <source>
        <strain evidence="1 2">P3</strain>
    </source>
</reference>
<keyword evidence="2" id="KW-1185">Reference proteome</keyword>
<dbReference type="InterPro" id="IPR050509">
    <property type="entry name" value="CoA-transferase_III"/>
</dbReference>
<keyword evidence="1" id="KW-0808">Transferase</keyword>
<accession>A0A1S1HKV4</accession>
<dbReference type="PANTHER" id="PTHR48228">
    <property type="entry name" value="SUCCINYL-COA--D-CITRAMALATE COA-TRANSFERASE"/>
    <property type="match status" value="1"/>
</dbReference>
<dbReference type="AlphaFoldDB" id="A0A1S1HKV4"/>
<dbReference type="Proteomes" id="UP000179467">
    <property type="component" value="Unassembled WGS sequence"/>
</dbReference>
<dbReference type="RefSeq" id="WP_070934412.1">
    <property type="nucleotide sequence ID" value="NZ_MIPT01000001.1"/>
</dbReference>
<dbReference type="EMBL" id="MIPT01000001">
    <property type="protein sequence ID" value="OHT21170.1"/>
    <property type="molecule type" value="Genomic_DNA"/>
</dbReference>
<dbReference type="PANTHER" id="PTHR48228:SF7">
    <property type="entry name" value="FATTY ACYL-COA TRANSFERASE RV3272-RELATED"/>
    <property type="match status" value="1"/>
</dbReference>
<comment type="caution">
    <text evidence="1">The sequence shown here is derived from an EMBL/GenBank/DDBJ whole genome shotgun (WGS) entry which is preliminary data.</text>
</comment>
<evidence type="ECO:0000313" key="1">
    <source>
        <dbReference type="EMBL" id="OHT21170.1"/>
    </source>
</evidence>
<dbReference type="EC" id="2.8.3.16" evidence="1"/>